<proteinExistence type="predicted"/>
<feature type="region of interest" description="Disordered" evidence="1">
    <location>
        <begin position="168"/>
        <end position="198"/>
    </location>
</feature>
<feature type="non-terminal residue" evidence="2">
    <location>
        <position position="1"/>
    </location>
</feature>
<gene>
    <name evidence="2" type="ORF">g.733</name>
</gene>
<dbReference type="EMBL" id="GEDC01016401">
    <property type="protein sequence ID" value="JAS20897.1"/>
    <property type="molecule type" value="Transcribed_RNA"/>
</dbReference>
<dbReference type="AlphaFoldDB" id="A0A1B6D5D6"/>
<evidence type="ECO:0000313" key="2">
    <source>
        <dbReference type="EMBL" id="JAS20897.1"/>
    </source>
</evidence>
<sequence length="198" mass="22290">ISRQLLLQQLQQQYFAPQPIAYTNFGGVPLMIIPSNQLGVGAPSPISLPAYFIQQDPQYAPGPSPAGQYYQAQPQSVYIQPQRYQQQIQQQVQQSPQQQSQSQNLQVLNPSQGRENAHFQHSSQVQPGFQGNGFVYQQPQLVYQSQQQPYNAYNAIYQQRQQKNTFAAGVKSTPSPPLKPNAQQNSNQGTSFINYKSF</sequence>
<evidence type="ECO:0000256" key="1">
    <source>
        <dbReference type="SAM" id="MobiDB-lite"/>
    </source>
</evidence>
<accession>A0A1B6D5D6</accession>
<feature type="compositionally biased region" description="Polar residues" evidence="1">
    <location>
        <begin position="181"/>
        <end position="198"/>
    </location>
</feature>
<organism evidence="2">
    <name type="scientific">Clastoptera arizonana</name>
    <name type="common">Arizona spittle bug</name>
    <dbReference type="NCBI Taxonomy" id="38151"/>
    <lineage>
        <taxon>Eukaryota</taxon>
        <taxon>Metazoa</taxon>
        <taxon>Ecdysozoa</taxon>
        <taxon>Arthropoda</taxon>
        <taxon>Hexapoda</taxon>
        <taxon>Insecta</taxon>
        <taxon>Pterygota</taxon>
        <taxon>Neoptera</taxon>
        <taxon>Paraneoptera</taxon>
        <taxon>Hemiptera</taxon>
        <taxon>Auchenorrhyncha</taxon>
        <taxon>Cercopoidea</taxon>
        <taxon>Clastopteridae</taxon>
        <taxon>Clastoptera</taxon>
    </lineage>
</organism>
<name>A0A1B6D5D6_9HEMI</name>
<protein>
    <submittedName>
        <fullName evidence="2">Uncharacterized protein</fullName>
    </submittedName>
</protein>
<reference evidence="2" key="1">
    <citation type="submission" date="2015-12" db="EMBL/GenBank/DDBJ databases">
        <title>De novo transcriptome assembly of four potential Pierce s Disease insect vectors from Arizona vineyards.</title>
        <authorList>
            <person name="Tassone E.E."/>
        </authorList>
    </citation>
    <scope>NUCLEOTIDE SEQUENCE</scope>
</reference>